<dbReference type="Pfam" id="PF02958">
    <property type="entry name" value="EcKL"/>
    <property type="match status" value="1"/>
</dbReference>
<gene>
    <name evidence="2" type="ORF">HERILL_LOCUS14283</name>
</gene>
<proteinExistence type="predicted"/>
<name>A0A7R8V584_HERIL</name>
<evidence type="ECO:0000313" key="2">
    <source>
        <dbReference type="EMBL" id="CAD7091885.1"/>
    </source>
</evidence>
<protein>
    <recommendedName>
        <fullName evidence="1">CHK kinase-like domain-containing protein</fullName>
    </recommendedName>
</protein>
<dbReference type="Gene3D" id="3.90.1200.10">
    <property type="match status" value="1"/>
</dbReference>
<dbReference type="AlphaFoldDB" id="A0A7R8V584"/>
<accession>A0A7R8V584</accession>
<dbReference type="OMA" id="GWSIMAC"/>
<feature type="domain" description="CHK kinase-like" evidence="1">
    <location>
        <begin position="142"/>
        <end position="331"/>
    </location>
</feature>
<dbReference type="PANTHER" id="PTHR11012:SF6">
    <property type="entry name" value="CHK DOMAIN OV1-RELATED"/>
    <property type="match status" value="1"/>
</dbReference>
<keyword evidence="3" id="KW-1185">Reference proteome</keyword>
<dbReference type="PANTHER" id="PTHR11012">
    <property type="entry name" value="PROTEIN KINASE-LIKE DOMAIN-CONTAINING"/>
    <property type="match status" value="1"/>
</dbReference>
<dbReference type="SUPFAM" id="SSF56112">
    <property type="entry name" value="Protein kinase-like (PK-like)"/>
    <property type="match status" value="1"/>
</dbReference>
<dbReference type="InterPro" id="IPR015897">
    <property type="entry name" value="CHK_kinase-like"/>
</dbReference>
<dbReference type="SMART" id="SM00587">
    <property type="entry name" value="CHK"/>
    <property type="match status" value="1"/>
</dbReference>
<dbReference type="InterPro" id="IPR004119">
    <property type="entry name" value="EcKL"/>
</dbReference>
<dbReference type="Proteomes" id="UP000594454">
    <property type="component" value="Chromosome 6"/>
</dbReference>
<organism evidence="2 3">
    <name type="scientific">Hermetia illucens</name>
    <name type="common">Black soldier fly</name>
    <dbReference type="NCBI Taxonomy" id="343691"/>
    <lineage>
        <taxon>Eukaryota</taxon>
        <taxon>Metazoa</taxon>
        <taxon>Ecdysozoa</taxon>
        <taxon>Arthropoda</taxon>
        <taxon>Hexapoda</taxon>
        <taxon>Insecta</taxon>
        <taxon>Pterygota</taxon>
        <taxon>Neoptera</taxon>
        <taxon>Endopterygota</taxon>
        <taxon>Diptera</taxon>
        <taxon>Brachycera</taxon>
        <taxon>Stratiomyomorpha</taxon>
        <taxon>Stratiomyidae</taxon>
        <taxon>Hermetiinae</taxon>
        <taxon>Hermetia</taxon>
    </lineage>
</organism>
<sequence length="418" mass="48341">MTVNGDASNDSKQPKKGDDGIKLVTEGLFHDILEKQFGKCIIKKFAVTNSTGGGENYVCAMYRVTIEVQKEDGTETSVKYIVKMMPLDDINAEMKKTIGIFEKEVEMYQKIVPKLKEIFEENGIKTAFAPKCWKVVHDPEMLIMEDLGVRNFANENRLTGMDMQHAKMVISKLAQFHAASVCVLEKNGPFSNRIMSTMFHEVHTRKLISIFWANILNNLRSWNTCQKYVDRMEELRERAADLQKDIYEPKPDEFNVILHGDLWVNNIMFQHDENNQPKDLLFVDLQMSRYGHPVMDLVYFILSSTEYSIKIKEFDYFVKYYHQELVKNLKLLKYSKAPPTLVDLQIAILKKGFHAIFTTCGVMPIALLDPNENANMENFMKNDEAGNKFKQAMYLNPRFIKSCELIFPFLKNRGAFDV</sequence>
<dbReference type="InParanoid" id="A0A7R8V584"/>
<dbReference type="OrthoDB" id="191037at2759"/>
<dbReference type="EMBL" id="LR899014">
    <property type="protein sequence ID" value="CAD7091885.1"/>
    <property type="molecule type" value="Genomic_DNA"/>
</dbReference>
<evidence type="ECO:0000259" key="1">
    <source>
        <dbReference type="SMART" id="SM00587"/>
    </source>
</evidence>
<evidence type="ECO:0000313" key="3">
    <source>
        <dbReference type="Proteomes" id="UP000594454"/>
    </source>
</evidence>
<dbReference type="InterPro" id="IPR011009">
    <property type="entry name" value="Kinase-like_dom_sf"/>
</dbReference>
<reference evidence="2 3" key="1">
    <citation type="submission" date="2020-11" db="EMBL/GenBank/DDBJ databases">
        <authorList>
            <person name="Wallbank WR R."/>
            <person name="Pardo Diaz C."/>
            <person name="Kozak K."/>
            <person name="Martin S."/>
            <person name="Jiggins C."/>
            <person name="Moest M."/>
            <person name="Warren A I."/>
            <person name="Generalovic N T."/>
            <person name="Byers J.R.P. K."/>
            <person name="Montejo-Kovacevich G."/>
            <person name="Yen C E."/>
        </authorList>
    </citation>
    <scope>NUCLEOTIDE SEQUENCE [LARGE SCALE GENOMIC DNA]</scope>
</reference>